<evidence type="ECO:0000256" key="3">
    <source>
        <dbReference type="ARBA" id="ARBA00023125"/>
    </source>
</evidence>
<dbReference type="Proteomes" id="UP001268089">
    <property type="component" value="Unassembled WGS sequence"/>
</dbReference>
<dbReference type="Gene3D" id="3.40.190.290">
    <property type="match status" value="1"/>
</dbReference>
<evidence type="ECO:0000313" key="6">
    <source>
        <dbReference type="EMBL" id="MDR7308170.1"/>
    </source>
</evidence>
<protein>
    <submittedName>
        <fullName evidence="6">DNA-binding transcriptional LysR family regulator</fullName>
    </submittedName>
</protein>
<evidence type="ECO:0000256" key="4">
    <source>
        <dbReference type="ARBA" id="ARBA00023163"/>
    </source>
</evidence>
<accession>A0ABU1ZTK1</accession>
<reference evidence="6 7" key="1">
    <citation type="submission" date="2023-07" db="EMBL/GenBank/DDBJ databases">
        <title>Sorghum-associated microbial communities from plants grown in Nebraska, USA.</title>
        <authorList>
            <person name="Schachtman D."/>
        </authorList>
    </citation>
    <scope>NUCLEOTIDE SEQUENCE [LARGE SCALE GENOMIC DNA]</scope>
    <source>
        <strain evidence="6 7">BE308</strain>
    </source>
</reference>
<dbReference type="GO" id="GO:0003677">
    <property type="term" value="F:DNA binding"/>
    <property type="evidence" value="ECO:0007669"/>
    <property type="project" value="UniProtKB-KW"/>
</dbReference>
<dbReference type="InterPro" id="IPR036390">
    <property type="entry name" value="WH_DNA-bd_sf"/>
</dbReference>
<dbReference type="RefSeq" id="WP_310345070.1">
    <property type="nucleotide sequence ID" value="NZ_JAVDXO010000009.1"/>
</dbReference>
<dbReference type="Pfam" id="PF00126">
    <property type="entry name" value="HTH_1"/>
    <property type="match status" value="1"/>
</dbReference>
<feature type="domain" description="HTH lysR-type" evidence="5">
    <location>
        <begin position="1"/>
        <end position="59"/>
    </location>
</feature>
<dbReference type="PROSITE" id="PS50931">
    <property type="entry name" value="HTH_LYSR"/>
    <property type="match status" value="1"/>
</dbReference>
<keyword evidence="7" id="KW-1185">Reference proteome</keyword>
<keyword evidence="2" id="KW-0805">Transcription regulation</keyword>
<dbReference type="Pfam" id="PF03466">
    <property type="entry name" value="LysR_substrate"/>
    <property type="match status" value="1"/>
</dbReference>
<evidence type="ECO:0000313" key="7">
    <source>
        <dbReference type="Proteomes" id="UP001268089"/>
    </source>
</evidence>
<dbReference type="Gene3D" id="1.10.10.10">
    <property type="entry name" value="Winged helix-like DNA-binding domain superfamily/Winged helix DNA-binding domain"/>
    <property type="match status" value="1"/>
</dbReference>
<dbReference type="InterPro" id="IPR005119">
    <property type="entry name" value="LysR_subst-bd"/>
</dbReference>
<dbReference type="SUPFAM" id="SSF53850">
    <property type="entry name" value="Periplasmic binding protein-like II"/>
    <property type="match status" value="1"/>
</dbReference>
<comment type="caution">
    <text evidence="6">The sequence shown here is derived from an EMBL/GenBank/DDBJ whole genome shotgun (WGS) entry which is preliminary data.</text>
</comment>
<dbReference type="InterPro" id="IPR000847">
    <property type="entry name" value="LysR_HTH_N"/>
</dbReference>
<dbReference type="InterPro" id="IPR058163">
    <property type="entry name" value="LysR-type_TF_proteobact-type"/>
</dbReference>
<keyword evidence="3 6" id="KW-0238">DNA-binding</keyword>
<dbReference type="EMBL" id="JAVDXO010000009">
    <property type="protein sequence ID" value="MDR7308170.1"/>
    <property type="molecule type" value="Genomic_DNA"/>
</dbReference>
<dbReference type="PANTHER" id="PTHR30537">
    <property type="entry name" value="HTH-TYPE TRANSCRIPTIONAL REGULATOR"/>
    <property type="match status" value="1"/>
</dbReference>
<sequence length="320" mass="35193">MDRLLSMRVFQRVIDEGGFAAAARALDMSPAVVTRLVADLEEHLGTRLLHRSTRRISLSEAGESYLGRVRAILQDIDEADILANQHTQELSGELHVLATPVLATYVLAPLIAGFRGLYPKITLNLQVESFMEPPIEGHDVTLFTANEAYDGDVVARKIATTQAVFVASPEYLKRRGTPLQPADLTQHDCLGIRGSTMGLRQWRLKHGERLEEHVDVPVTPVVWSNHIETLIRATLDGAGIAPTTVELVAPFLATGELVRVISPWIAGQLLLYAALPSRQFMPRRTRVFLDYLTEQTRLQLANAMGAGGNGCSAAAVLYQR</sequence>
<dbReference type="InterPro" id="IPR036388">
    <property type="entry name" value="WH-like_DNA-bd_sf"/>
</dbReference>
<proteinExistence type="inferred from homology"/>
<organism evidence="6 7">
    <name type="scientific">Rhodoferax saidenbachensis</name>
    <dbReference type="NCBI Taxonomy" id="1484693"/>
    <lineage>
        <taxon>Bacteria</taxon>
        <taxon>Pseudomonadati</taxon>
        <taxon>Pseudomonadota</taxon>
        <taxon>Betaproteobacteria</taxon>
        <taxon>Burkholderiales</taxon>
        <taxon>Comamonadaceae</taxon>
        <taxon>Rhodoferax</taxon>
    </lineage>
</organism>
<evidence type="ECO:0000256" key="1">
    <source>
        <dbReference type="ARBA" id="ARBA00009437"/>
    </source>
</evidence>
<evidence type="ECO:0000256" key="2">
    <source>
        <dbReference type="ARBA" id="ARBA00023015"/>
    </source>
</evidence>
<dbReference type="CDD" id="cd08422">
    <property type="entry name" value="PBP2_CrgA_like"/>
    <property type="match status" value="1"/>
</dbReference>
<evidence type="ECO:0000259" key="5">
    <source>
        <dbReference type="PROSITE" id="PS50931"/>
    </source>
</evidence>
<dbReference type="SUPFAM" id="SSF46785">
    <property type="entry name" value="Winged helix' DNA-binding domain"/>
    <property type="match status" value="1"/>
</dbReference>
<gene>
    <name evidence="6" type="ORF">J2X15_003479</name>
</gene>
<keyword evidence="4" id="KW-0804">Transcription</keyword>
<dbReference type="PANTHER" id="PTHR30537:SF35">
    <property type="entry name" value="TRANSCRIPTIONAL REGULATORY PROTEIN"/>
    <property type="match status" value="1"/>
</dbReference>
<comment type="similarity">
    <text evidence="1">Belongs to the LysR transcriptional regulatory family.</text>
</comment>
<name>A0ABU1ZTK1_9BURK</name>